<accession>A0A1H5WSP7</accession>
<gene>
    <name evidence="2" type="ORF">SAMN05216354_2467</name>
</gene>
<feature type="chain" id="PRO_5009288652" description="Lipoprotein" evidence="1">
    <location>
        <begin position="23"/>
        <end position="411"/>
    </location>
</feature>
<sequence>MKKVFMWSLMLLSLGLNLTSCSSNDDPIIINDPVTLSLEMPLNLENVEVTNSNITLTNVSSSQIHVLNNAIEKTSNGFVATFNEVEEGTYDLHAEGELSFTINGVAGTSKFEVSQDNINLSRTATSMKVTINTFTAKGGFVISEVFFTGTTTPEGKQYSNDQYVVITNNSDVTLYADSIAFLESSFLTVNNYEYVPDISKDTMAVAAVYMIPGNGTSVPVEPGKSLTLAVNAINHLEGNANSIDLRGADYEFYDISSNPTYNDVDNTNVPNLDKWYCYTATLYSMHNRGFKSMAIAKMKETKENWLEKYAYNGKYMMSVSGNTYEMKVNSTYKVPMSWVIDGVNLSVEEEWQWNVLPANIDSGWTYCGKTMNDKTRYSKAVIRKTDSEGKYVDTNNSANDFIPEAKPSMFK</sequence>
<feature type="signal peptide" evidence="1">
    <location>
        <begin position="1"/>
        <end position="22"/>
    </location>
</feature>
<name>A0A1H5WSP7_XYLRU</name>
<dbReference type="InterPro" id="IPR032627">
    <property type="entry name" value="DUF4876"/>
</dbReference>
<evidence type="ECO:0000313" key="3">
    <source>
        <dbReference type="Proteomes" id="UP000236735"/>
    </source>
</evidence>
<evidence type="ECO:0008006" key="4">
    <source>
        <dbReference type="Google" id="ProtNLM"/>
    </source>
</evidence>
<evidence type="ECO:0000256" key="1">
    <source>
        <dbReference type="SAM" id="SignalP"/>
    </source>
</evidence>
<reference evidence="2 3" key="1">
    <citation type="submission" date="2016-10" db="EMBL/GenBank/DDBJ databases">
        <authorList>
            <person name="de Groot N.N."/>
        </authorList>
    </citation>
    <scope>NUCLEOTIDE SEQUENCE [LARGE SCALE GENOMIC DNA]</scope>
    <source>
        <strain evidence="2 3">AR32</strain>
    </source>
</reference>
<dbReference type="Pfam" id="PF16215">
    <property type="entry name" value="DUF4876"/>
    <property type="match status" value="1"/>
</dbReference>
<dbReference type="AlphaFoldDB" id="A0A1H5WSP7"/>
<dbReference type="RefSeq" id="WP_103916108.1">
    <property type="nucleotide sequence ID" value="NZ_FNUV01000007.1"/>
</dbReference>
<keyword evidence="1" id="KW-0732">Signal</keyword>
<protein>
    <recommendedName>
        <fullName evidence="4">Lipoprotein</fullName>
    </recommendedName>
</protein>
<evidence type="ECO:0000313" key="2">
    <source>
        <dbReference type="EMBL" id="SEG02323.1"/>
    </source>
</evidence>
<organism evidence="2 3">
    <name type="scientific">Xylanibacter ruminicola</name>
    <name type="common">Prevotella ruminicola</name>
    <dbReference type="NCBI Taxonomy" id="839"/>
    <lineage>
        <taxon>Bacteria</taxon>
        <taxon>Pseudomonadati</taxon>
        <taxon>Bacteroidota</taxon>
        <taxon>Bacteroidia</taxon>
        <taxon>Bacteroidales</taxon>
        <taxon>Prevotellaceae</taxon>
        <taxon>Xylanibacter</taxon>
    </lineage>
</organism>
<dbReference type="EMBL" id="FNUV01000007">
    <property type="protein sequence ID" value="SEG02323.1"/>
    <property type="molecule type" value="Genomic_DNA"/>
</dbReference>
<proteinExistence type="predicted"/>
<dbReference type="Proteomes" id="UP000236735">
    <property type="component" value="Unassembled WGS sequence"/>
</dbReference>